<proteinExistence type="predicted"/>
<dbReference type="EMBL" id="LFMY01000003">
    <property type="protein sequence ID" value="OKL62332.1"/>
    <property type="molecule type" value="Genomic_DNA"/>
</dbReference>
<sequence length="149" mass="16778">MPFWKVYYSVDTLTPEDKSAISQAVTKWYVAGGLPDFYVNVFFLPLPPSNFYTGGKPEHKKVSIEILHIARQWDPTNAAAAVRIKSSFDQILKPFTLDRGVHLEFCVAESPAALWRINGIDPPEGLGPDQQELAEVNKKLLEQSFESRV</sequence>
<dbReference type="Proteomes" id="UP000214365">
    <property type="component" value="Unassembled WGS sequence"/>
</dbReference>
<name>A0A225ALB2_TALAT</name>
<dbReference type="InterPro" id="IPR028116">
    <property type="entry name" value="Cis-CaaD-like"/>
</dbReference>
<dbReference type="InterPro" id="IPR014347">
    <property type="entry name" value="Tautomerase/MIF_sf"/>
</dbReference>
<comment type="caution">
    <text evidence="2">The sequence shown here is derived from an EMBL/GenBank/DDBJ whole genome shotgun (WGS) entry which is preliminary data.</text>
</comment>
<dbReference type="AlphaFoldDB" id="A0A225ALB2"/>
<evidence type="ECO:0000259" key="1">
    <source>
        <dbReference type="Pfam" id="PF14832"/>
    </source>
</evidence>
<keyword evidence="3" id="KW-1185">Reference proteome</keyword>
<dbReference type="GeneID" id="31002041"/>
<reference evidence="2 3" key="1">
    <citation type="submission" date="2015-06" db="EMBL/GenBank/DDBJ databases">
        <title>Talaromyces atroroseus IBT 11181 draft genome.</title>
        <authorList>
            <person name="Rasmussen K.B."/>
            <person name="Rasmussen S."/>
            <person name="Petersen B."/>
            <person name="Sicheritz-Ponten T."/>
            <person name="Mortensen U.H."/>
            <person name="Thrane U."/>
        </authorList>
    </citation>
    <scope>NUCLEOTIDE SEQUENCE [LARGE SCALE GENOMIC DNA]</scope>
    <source>
        <strain evidence="2 3">IBT 11181</strain>
    </source>
</reference>
<dbReference type="SUPFAM" id="SSF55331">
    <property type="entry name" value="Tautomerase/MIF"/>
    <property type="match status" value="1"/>
</dbReference>
<evidence type="ECO:0000313" key="2">
    <source>
        <dbReference type="EMBL" id="OKL62332.1"/>
    </source>
</evidence>
<feature type="domain" description="Tautomerase cis-CaaD-like" evidence="1">
    <location>
        <begin position="1"/>
        <end position="138"/>
    </location>
</feature>
<dbReference type="Gene3D" id="3.30.429.10">
    <property type="entry name" value="Macrophage Migration Inhibitory Factor"/>
    <property type="match status" value="1"/>
</dbReference>
<organism evidence="2 3">
    <name type="scientific">Talaromyces atroroseus</name>
    <dbReference type="NCBI Taxonomy" id="1441469"/>
    <lineage>
        <taxon>Eukaryota</taxon>
        <taxon>Fungi</taxon>
        <taxon>Dikarya</taxon>
        <taxon>Ascomycota</taxon>
        <taxon>Pezizomycotina</taxon>
        <taxon>Eurotiomycetes</taxon>
        <taxon>Eurotiomycetidae</taxon>
        <taxon>Eurotiales</taxon>
        <taxon>Trichocomaceae</taxon>
        <taxon>Talaromyces</taxon>
        <taxon>Talaromyces sect. Trachyspermi</taxon>
    </lineage>
</organism>
<gene>
    <name evidence="2" type="ORF">UA08_02286</name>
</gene>
<evidence type="ECO:0000313" key="3">
    <source>
        <dbReference type="Proteomes" id="UP000214365"/>
    </source>
</evidence>
<dbReference type="RefSeq" id="XP_020122453.1">
    <property type="nucleotide sequence ID" value="XM_020264311.1"/>
</dbReference>
<accession>A0A225ALB2</accession>
<protein>
    <recommendedName>
        <fullName evidence="1">Tautomerase cis-CaaD-like domain-containing protein</fullName>
    </recommendedName>
</protein>
<dbReference type="Pfam" id="PF14832">
    <property type="entry name" value="Tautomerase_3"/>
    <property type="match status" value="1"/>
</dbReference>
<dbReference type="OrthoDB" id="2129288at2759"/>